<dbReference type="InterPro" id="IPR050278">
    <property type="entry name" value="Serine_Prot_S9B/DPPIV"/>
</dbReference>
<dbReference type="FunFam" id="3.40.50.1820:FF:000003">
    <property type="entry name" value="Dipeptidyl peptidase 4"/>
    <property type="match status" value="1"/>
</dbReference>
<accession>A0A1Y2BXZ8</accession>
<proteinExistence type="inferred from homology"/>
<dbReference type="EMBL" id="MCGO01000039">
    <property type="protein sequence ID" value="ORY39631.1"/>
    <property type="molecule type" value="Genomic_DNA"/>
</dbReference>
<dbReference type="STRING" id="329046.A0A1Y2BXZ8"/>
<evidence type="ECO:0000313" key="16">
    <source>
        <dbReference type="EMBL" id="ORY39631.1"/>
    </source>
</evidence>
<dbReference type="GO" id="GO:0006508">
    <property type="term" value="P:proteolysis"/>
    <property type="evidence" value="ECO:0007669"/>
    <property type="project" value="UniProtKB-KW"/>
</dbReference>
<dbReference type="Pfam" id="PF00930">
    <property type="entry name" value="DPPIV_N"/>
    <property type="match status" value="1"/>
</dbReference>
<feature type="domain" description="Dipeptidylpeptidase IV N-terminal" evidence="15">
    <location>
        <begin position="195"/>
        <end position="624"/>
    </location>
</feature>
<evidence type="ECO:0000256" key="3">
    <source>
        <dbReference type="ARBA" id="ARBA00022438"/>
    </source>
</evidence>
<dbReference type="SUPFAM" id="SSF53474">
    <property type="entry name" value="alpha/beta-Hydrolases"/>
    <property type="match status" value="1"/>
</dbReference>
<dbReference type="SUPFAM" id="SSF82171">
    <property type="entry name" value="DPP6 N-terminal domain-like"/>
    <property type="match status" value="1"/>
</dbReference>
<evidence type="ECO:0000256" key="4">
    <source>
        <dbReference type="ARBA" id="ARBA00022670"/>
    </source>
</evidence>
<organism evidence="16 17">
    <name type="scientific">Rhizoclosmatium globosum</name>
    <dbReference type="NCBI Taxonomy" id="329046"/>
    <lineage>
        <taxon>Eukaryota</taxon>
        <taxon>Fungi</taxon>
        <taxon>Fungi incertae sedis</taxon>
        <taxon>Chytridiomycota</taxon>
        <taxon>Chytridiomycota incertae sedis</taxon>
        <taxon>Chytridiomycetes</taxon>
        <taxon>Chytridiales</taxon>
        <taxon>Chytriomycetaceae</taxon>
        <taxon>Rhizoclosmatium</taxon>
    </lineage>
</organism>
<sequence length="950" mass="104562">MSRSRSTTTTTSATAHAQAGSDDIEGGFSDTAPLVGIAAGPKRSSSNDDSDDNIGLDSNNKDIIRRFKFNSIRGRFVQTLRSPATVLALLALLLVAVVALSVQKPEGEEMDQTAAEGANKLLPFDMDALHSSLFTPELATREWVSGDKDGTYLVKDASSNLVLHHVDTKETTIIAAQADLVIDHAILQYSKYILSPTLKHILFASNLEKRWRHSYFGTYHIYDVEKKTLKLLTVKDDTPASTTPPKRDTTTSDPQDFPGKGKINLALFSPSGETVAWIRDNNMFLTSTTTETEVQLTTDGSFDTMNGIADWVYEEEVLSTSQAMWFSPDGSKLAYLKFRDDKVPSYKVQLFFHESGDGQQYPDEIGIKYPKAGMNNPVVTLHIADPSATSASARDIPIAYTPVESVFPDDDRLIVECKWLLEGDALMVRMMNRVQDHQRLFLIKAPEAGNANGTWIGTLVRDEKSVDGAWLTSLLQPIHVLPKSASRATPSYLELAEDSTGHVHIAHYNSISAKVPSTWLTKGDFEVTSIVHVDSERGVVYYMATKEGSMQRHLYSVKLGSVWGSSTKLTPPKGVNWPASVPSWKLEGGGEDGGILNGEVGWYDVSFSKGGGFFLCTYSGPDVPFQKIVSLYDSALNFPFKTNEKAMQNLKKYAMPRELFTTVPITNNILLNAKVVVPHDFSPFSAKKYPVLINVYGGPNSQTVAMRYGLSFETALAAAGYVIMYVDPRGTCCKGRAFRTVVSKQLGKIESADVVAAAQWIVGLGFVDPSRIAVWGWSYGGFLAAKVIEQNSPLIRTGISVAPVTDWKFYDSVYTERYMKTPLLNPKGYETSAVANMTGFKKAEFLLVHGTGDDNVHFQNSLSLIWKFTTEQVHNYQVQFYPDSDHSMSAANAYNELFVLMQKFLDTRFGMVSPASGTGKGTKTKRSGTGLEERHGIVPGIGLEWDLFGP</sequence>
<dbReference type="GO" id="GO:0005886">
    <property type="term" value="C:plasma membrane"/>
    <property type="evidence" value="ECO:0007669"/>
    <property type="project" value="TreeGrafter"/>
</dbReference>
<dbReference type="InterPro" id="IPR001375">
    <property type="entry name" value="Peptidase_S9_cat"/>
</dbReference>
<evidence type="ECO:0000256" key="12">
    <source>
        <dbReference type="SAM" id="MobiDB-lite"/>
    </source>
</evidence>
<dbReference type="PANTHER" id="PTHR11731:SF200">
    <property type="entry name" value="DIPEPTIDYL PEPTIDASE 10, ISOFORM B"/>
    <property type="match status" value="1"/>
</dbReference>
<gene>
    <name evidence="16" type="ORF">BCR33DRAFT_720079</name>
</gene>
<name>A0A1Y2BXZ8_9FUNG</name>
<comment type="similarity">
    <text evidence="2">Belongs to the peptidase S9B family.</text>
</comment>
<keyword evidence="4" id="KW-0645">Protease</keyword>
<evidence type="ECO:0000256" key="10">
    <source>
        <dbReference type="ARBA" id="ARBA00023136"/>
    </source>
</evidence>
<evidence type="ECO:0000256" key="8">
    <source>
        <dbReference type="ARBA" id="ARBA00022968"/>
    </source>
</evidence>
<dbReference type="PROSITE" id="PS00708">
    <property type="entry name" value="PRO_ENDOPEP_SER"/>
    <property type="match status" value="1"/>
</dbReference>
<keyword evidence="5 13" id="KW-0812">Transmembrane</keyword>
<evidence type="ECO:0000313" key="17">
    <source>
        <dbReference type="Proteomes" id="UP000193642"/>
    </source>
</evidence>
<evidence type="ECO:0000256" key="5">
    <source>
        <dbReference type="ARBA" id="ARBA00022692"/>
    </source>
</evidence>
<evidence type="ECO:0000256" key="7">
    <source>
        <dbReference type="ARBA" id="ARBA00022825"/>
    </source>
</evidence>
<feature type="domain" description="Peptidase S9 prolyl oligopeptidase catalytic" evidence="14">
    <location>
        <begin position="713"/>
        <end position="910"/>
    </location>
</feature>
<dbReference type="OrthoDB" id="16520at2759"/>
<evidence type="ECO:0000256" key="1">
    <source>
        <dbReference type="ARBA" id="ARBA00004576"/>
    </source>
</evidence>
<evidence type="ECO:0000256" key="2">
    <source>
        <dbReference type="ARBA" id="ARBA00006150"/>
    </source>
</evidence>
<keyword evidence="7" id="KW-0720">Serine protease</keyword>
<dbReference type="InterPro" id="IPR002469">
    <property type="entry name" value="Peptidase_S9B_N"/>
</dbReference>
<dbReference type="Gene3D" id="3.40.50.1820">
    <property type="entry name" value="alpha/beta hydrolase"/>
    <property type="match status" value="1"/>
</dbReference>
<reference evidence="16 17" key="1">
    <citation type="submission" date="2016-07" db="EMBL/GenBank/DDBJ databases">
        <title>Pervasive Adenine N6-methylation of Active Genes in Fungi.</title>
        <authorList>
            <consortium name="DOE Joint Genome Institute"/>
            <person name="Mondo S.J."/>
            <person name="Dannebaum R.O."/>
            <person name="Kuo R.C."/>
            <person name="Labutti K."/>
            <person name="Haridas S."/>
            <person name="Kuo A."/>
            <person name="Salamov A."/>
            <person name="Ahrendt S.R."/>
            <person name="Lipzen A."/>
            <person name="Sullivan W."/>
            <person name="Andreopoulos W.B."/>
            <person name="Clum A."/>
            <person name="Lindquist E."/>
            <person name="Daum C."/>
            <person name="Ramamoorthy G.K."/>
            <person name="Gryganskyi A."/>
            <person name="Culley D."/>
            <person name="Magnuson J.K."/>
            <person name="James T.Y."/>
            <person name="O'Malley M.A."/>
            <person name="Stajich J.E."/>
            <person name="Spatafora J.W."/>
            <person name="Visel A."/>
            <person name="Grigoriev I.V."/>
        </authorList>
    </citation>
    <scope>NUCLEOTIDE SEQUENCE [LARGE SCALE GENOMIC DNA]</scope>
    <source>
        <strain evidence="16 17">JEL800</strain>
    </source>
</reference>
<dbReference type="GO" id="GO:0004177">
    <property type="term" value="F:aminopeptidase activity"/>
    <property type="evidence" value="ECO:0007669"/>
    <property type="project" value="UniProtKB-KW"/>
</dbReference>
<keyword evidence="3" id="KW-0031">Aminopeptidase</keyword>
<comment type="caution">
    <text evidence="16">The sequence shown here is derived from an EMBL/GenBank/DDBJ whole genome shotgun (WGS) entry which is preliminary data.</text>
</comment>
<dbReference type="InterPro" id="IPR029058">
    <property type="entry name" value="AB_hydrolase_fold"/>
</dbReference>
<protein>
    <recommendedName>
        <fullName evidence="18">Dipeptidyl-peptidase IV</fullName>
    </recommendedName>
</protein>
<feature type="region of interest" description="Disordered" evidence="12">
    <location>
        <begin position="236"/>
        <end position="260"/>
    </location>
</feature>
<keyword evidence="11" id="KW-0325">Glycoprotein</keyword>
<evidence type="ECO:0000259" key="14">
    <source>
        <dbReference type="Pfam" id="PF00326"/>
    </source>
</evidence>
<keyword evidence="8" id="KW-0735">Signal-anchor</keyword>
<feature type="compositionally biased region" description="Low complexity" evidence="12">
    <location>
        <begin position="1"/>
        <end position="15"/>
    </location>
</feature>
<keyword evidence="17" id="KW-1185">Reference proteome</keyword>
<evidence type="ECO:0000259" key="15">
    <source>
        <dbReference type="Pfam" id="PF00930"/>
    </source>
</evidence>
<keyword evidence="9 13" id="KW-1133">Transmembrane helix</keyword>
<feature type="transmembrane region" description="Helical" evidence="13">
    <location>
        <begin position="83"/>
        <end position="102"/>
    </location>
</feature>
<dbReference type="AlphaFoldDB" id="A0A1Y2BXZ8"/>
<dbReference type="PANTHER" id="PTHR11731">
    <property type="entry name" value="PROTEASE FAMILY S9B,C DIPEPTIDYL-PEPTIDASE IV-RELATED"/>
    <property type="match status" value="1"/>
</dbReference>
<dbReference type="Gene3D" id="2.140.10.30">
    <property type="entry name" value="Dipeptidylpeptidase IV, N-terminal domain"/>
    <property type="match status" value="1"/>
</dbReference>
<dbReference type="InterPro" id="IPR002471">
    <property type="entry name" value="Pept_S9_AS"/>
</dbReference>
<evidence type="ECO:0008006" key="18">
    <source>
        <dbReference type="Google" id="ProtNLM"/>
    </source>
</evidence>
<feature type="region of interest" description="Disordered" evidence="12">
    <location>
        <begin position="1"/>
        <end position="55"/>
    </location>
</feature>
<dbReference type="GO" id="GO:0005774">
    <property type="term" value="C:vacuolar membrane"/>
    <property type="evidence" value="ECO:0007669"/>
    <property type="project" value="UniProtKB-SubCell"/>
</dbReference>
<evidence type="ECO:0000256" key="11">
    <source>
        <dbReference type="ARBA" id="ARBA00023180"/>
    </source>
</evidence>
<keyword evidence="10 13" id="KW-0472">Membrane</keyword>
<dbReference type="Pfam" id="PF00326">
    <property type="entry name" value="Peptidase_S9"/>
    <property type="match status" value="1"/>
</dbReference>
<dbReference type="GO" id="GO:0008239">
    <property type="term" value="F:dipeptidyl-peptidase activity"/>
    <property type="evidence" value="ECO:0007669"/>
    <property type="project" value="TreeGrafter"/>
</dbReference>
<evidence type="ECO:0000256" key="9">
    <source>
        <dbReference type="ARBA" id="ARBA00022989"/>
    </source>
</evidence>
<dbReference type="GO" id="GO:0004252">
    <property type="term" value="F:serine-type endopeptidase activity"/>
    <property type="evidence" value="ECO:0007669"/>
    <property type="project" value="InterPro"/>
</dbReference>
<keyword evidence="6" id="KW-0378">Hydrolase</keyword>
<dbReference type="Proteomes" id="UP000193642">
    <property type="component" value="Unassembled WGS sequence"/>
</dbReference>
<evidence type="ECO:0000256" key="6">
    <source>
        <dbReference type="ARBA" id="ARBA00022801"/>
    </source>
</evidence>
<comment type="subcellular location">
    <subcellularLocation>
        <location evidence="1">Vacuole membrane</location>
        <topology evidence="1">Single-pass type II membrane protein</topology>
    </subcellularLocation>
</comment>
<evidence type="ECO:0000256" key="13">
    <source>
        <dbReference type="SAM" id="Phobius"/>
    </source>
</evidence>